<dbReference type="OrthoDB" id="1606438at2759"/>
<comment type="caution">
    <text evidence="5">The sequence shown here is derived from an EMBL/GenBank/DDBJ whole genome shotgun (WGS) entry which is preliminary data.</text>
</comment>
<dbReference type="InterPro" id="IPR001077">
    <property type="entry name" value="COMT_C"/>
</dbReference>
<dbReference type="Proteomes" id="UP000664203">
    <property type="component" value="Unassembled WGS sequence"/>
</dbReference>
<name>A0A8H3I6Q9_9LECA</name>
<dbReference type="PANTHER" id="PTHR43712:SF12">
    <property type="entry name" value="STERIGMATOCYSTIN 8-O-METHYLTRANSFERASE"/>
    <property type="match status" value="1"/>
</dbReference>
<accession>A0A8H3I6Q9</accession>
<organism evidence="5 6">
    <name type="scientific">Alectoria fallacina</name>
    <dbReference type="NCBI Taxonomy" id="1903189"/>
    <lineage>
        <taxon>Eukaryota</taxon>
        <taxon>Fungi</taxon>
        <taxon>Dikarya</taxon>
        <taxon>Ascomycota</taxon>
        <taxon>Pezizomycotina</taxon>
        <taxon>Lecanoromycetes</taxon>
        <taxon>OSLEUM clade</taxon>
        <taxon>Lecanoromycetidae</taxon>
        <taxon>Lecanorales</taxon>
        <taxon>Lecanorineae</taxon>
        <taxon>Parmeliaceae</taxon>
        <taxon>Alectoria</taxon>
    </lineage>
</organism>
<gene>
    <name evidence="5" type="ORF">ALECFALPRED_010942</name>
</gene>
<reference evidence="5" key="1">
    <citation type="submission" date="2021-03" db="EMBL/GenBank/DDBJ databases">
        <authorList>
            <person name="Tagirdzhanova G."/>
        </authorList>
    </citation>
    <scope>NUCLEOTIDE SEQUENCE</scope>
</reference>
<keyword evidence="1" id="KW-0489">Methyltransferase</keyword>
<evidence type="ECO:0000259" key="4">
    <source>
        <dbReference type="Pfam" id="PF00891"/>
    </source>
</evidence>
<dbReference type="GO" id="GO:0032259">
    <property type="term" value="P:methylation"/>
    <property type="evidence" value="ECO:0007669"/>
    <property type="project" value="UniProtKB-KW"/>
</dbReference>
<feature type="domain" description="O-methyltransferase C-terminal" evidence="4">
    <location>
        <begin position="242"/>
        <end position="410"/>
    </location>
</feature>
<dbReference type="GO" id="GO:0008171">
    <property type="term" value="F:O-methyltransferase activity"/>
    <property type="evidence" value="ECO:0007669"/>
    <property type="project" value="InterPro"/>
</dbReference>
<dbReference type="SUPFAM" id="SSF46785">
    <property type="entry name" value="Winged helix' DNA-binding domain"/>
    <property type="match status" value="1"/>
</dbReference>
<sequence length="438" mass="48041">MEPAQDLTLQGLTARLVESSKVISDCITQNGLPEMSFDANGPAQFPVPPSFPEAHIARLQLLESVMLLERLVRGPIEAANRVAAAHHDSASTRTLYRFDVFSAVPLDGEIAYAEIAKTVGLDESRTRRIMQYAMTNGFFAETKDGHVIHSAQSAAIARDEKLKAVIGHHVEDVYPAAGHPAARCTDQLSAQPIDDEEPTSSGFQLANKTDLTMFEYFEQVEPERAERFGLAMSSLSVPGGIFDGAHVLGTFDWAGLGVATVVDVGGGRGHLSRLIAEANQNLSFVVQDYAKTLATGEEALPASLRSRFEFMPHDFFAPQPDLSSRGKVVFYIRLILHDWPNKYCIRILRNLIPALKDGSTILVNETVLPPVGAVNMALEKLGRMVDMQMLTCLNSRERTAQDYEELFTAADARFKLANIHQSPGSPLAIMEIKFSESK</sequence>
<dbReference type="PROSITE" id="PS51683">
    <property type="entry name" value="SAM_OMT_II"/>
    <property type="match status" value="1"/>
</dbReference>
<dbReference type="SUPFAM" id="SSF53335">
    <property type="entry name" value="S-adenosyl-L-methionine-dependent methyltransferases"/>
    <property type="match status" value="1"/>
</dbReference>
<evidence type="ECO:0000313" key="5">
    <source>
        <dbReference type="EMBL" id="CAF9916972.1"/>
    </source>
</evidence>
<evidence type="ECO:0000256" key="3">
    <source>
        <dbReference type="ARBA" id="ARBA00022691"/>
    </source>
</evidence>
<evidence type="ECO:0000313" key="6">
    <source>
        <dbReference type="Proteomes" id="UP000664203"/>
    </source>
</evidence>
<proteinExistence type="predicted"/>
<dbReference type="InterPro" id="IPR036388">
    <property type="entry name" value="WH-like_DNA-bd_sf"/>
</dbReference>
<dbReference type="AlphaFoldDB" id="A0A8H3I6Q9"/>
<dbReference type="Gene3D" id="1.10.10.10">
    <property type="entry name" value="Winged helix-like DNA-binding domain superfamily/Winged helix DNA-binding domain"/>
    <property type="match status" value="1"/>
</dbReference>
<dbReference type="InterPro" id="IPR036390">
    <property type="entry name" value="WH_DNA-bd_sf"/>
</dbReference>
<evidence type="ECO:0000256" key="1">
    <source>
        <dbReference type="ARBA" id="ARBA00022603"/>
    </source>
</evidence>
<dbReference type="EMBL" id="CAJPDR010000095">
    <property type="protein sequence ID" value="CAF9916972.1"/>
    <property type="molecule type" value="Genomic_DNA"/>
</dbReference>
<keyword evidence="6" id="KW-1185">Reference proteome</keyword>
<keyword evidence="2" id="KW-0808">Transferase</keyword>
<dbReference type="InterPro" id="IPR016461">
    <property type="entry name" value="COMT-like"/>
</dbReference>
<protein>
    <recommendedName>
        <fullName evidence="4">O-methyltransferase C-terminal domain-containing protein</fullName>
    </recommendedName>
</protein>
<dbReference type="Gene3D" id="3.40.50.150">
    <property type="entry name" value="Vaccinia Virus protein VP39"/>
    <property type="match status" value="1"/>
</dbReference>
<dbReference type="InterPro" id="IPR029063">
    <property type="entry name" value="SAM-dependent_MTases_sf"/>
</dbReference>
<dbReference type="PANTHER" id="PTHR43712">
    <property type="entry name" value="PUTATIVE (AFU_ORTHOLOGUE AFUA_4G14580)-RELATED"/>
    <property type="match status" value="1"/>
</dbReference>
<evidence type="ECO:0000256" key="2">
    <source>
        <dbReference type="ARBA" id="ARBA00022679"/>
    </source>
</evidence>
<keyword evidence="3" id="KW-0949">S-adenosyl-L-methionine</keyword>
<dbReference type="Pfam" id="PF00891">
    <property type="entry name" value="Methyltransf_2"/>
    <property type="match status" value="1"/>
</dbReference>